<keyword evidence="4" id="KW-1185">Reference proteome</keyword>
<keyword evidence="2" id="KW-1133">Transmembrane helix</keyword>
<dbReference type="Proteomes" id="UP000274920">
    <property type="component" value="Unassembled WGS sequence"/>
</dbReference>
<keyword evidence="2" id="KW-0812">Transmembrane</keyword>
<gene>
    <name evidence="3" type="ORF">EBB54_01785</name>
</gene>
<proteinExistence type="predicted"/>
<accession>A0A3R8JJ83</accession>
<protein>
    <submittedName>
        <fullName evidence="3">Uncharacterized protein</fullName>
    </submittedName>
</protein>
<reference evidence="3" key="1">
    <citation type="submission" date="2018-10" db="EMBL/GenBank/DDBJ databases">
        <title>Schaedlerella arabinophila gen. nov. sp. nov., isolated from the mouse intestinal tract and comparative analysis with the genome of the closely related altered Schaedler flora strain ASF502.</title>
        <authorList>
            <person name="Miyake S."/>
            <person name="Soh M."/>
            <person name="Seedorf H."/>
        </authorList>
    </citation>
    <scope>NUCLEOTIDE SEQUENCE [LARGE SCALE GENOMIC DNA]</scope>
    <source>
        <strain evidence="3">DSM 106076</strain>
    </source>
</reference>
<name>A0A3R8JJ83_9FIRM</name>
<dbReference type="AlphaFoldDB" id="A0A3R8JJ83"/>
<evidence type="ECO:0000256" key="1">
    <source>
        <dbReference type="SAM" id="Coils"/>
    </source>
</evidence>
<comment type="caution">
    <text evidence="3">The sequence shown here is derived from an EMBL/GenBank/DDBJ whole genome shotgun (WGS) entry which is preliminary data.</text>
</comment>
<feature type="transmembrane region" description="Helical" evidence="2">
    <location>
        <begin position="52"/>
        <end position="70"/>
    </location>
</feature>
<keyword evidence="1" id="KW-0175">Coiled coil</keyword>
<evidence type="ECO:0000313" key="4">
    <source>
        <dbReference type="Proteomes" id="UP000274920"/>
    </source>
</evidence>
<feature type="transmembrane region" description="Helical" evidence="2">
    <location>
        <begin position="6"/>
        <end position="27"/>
    </location>
</feature>
<evidence type="ECO:0000313" key="3">
    <source>
        <dbReference type="EMBL" id="RRK30247.1"/>
    </source>
</evidence>
<evidence type="ECO:0000256" key="2">
    <source>
        <dbReference type="SAM" id="Phobius"/>
    </source>
</evidence>
<sequence length="481" mass="54953">MILLSMVKPVLMLCMLLLYISLGWRFLRAKSKLQISGLKNGVGSLAKKKRQLALFGALFFLLYFIGRLLTELWTPGMLMIFNYEEAARGQNPNATRFNESNILSEHILEKVIQRGNLKMSPEQLSDYLSISTPLDSEKLDVSQESDLKISTEYWIHCSERVSLHHTKPQTVLNFLADVYREDFTLNYAENDSVLDLSFEDLEGMEYLDVKDYLQMQATKVRDYLPGYSSESSSFRAEKDQETFSSLYQKIENYINIELERYGAFILEKGLSTNKDTYQSRMQYANHLLENTRLKEMAAHDVRIEAIDIYDAFMTRFVLIPTYDVEQEFYMSRTKVGVDYFAEEATEFLAEATKLVEEMEHNTYASAQVGKSQAPSNAYEEADRQIDSLKNELLNLAEQSRTLCDTYIAEKRDGYIQVCFSSPSASGIAVDALLLTLLFVIALGGNMLLEPFCQDSGKVRTAGHRTWRLGRKNGKTEKGDAS</sequence>
<dbReference type="RefSeq" id="WP_125126094.1">
    <property type="nucleotide sequence ID" value="NZ_RHJS01000002.1"/>
</dbReference>
<keyword evidence="2" id="KW-0472">Membrane</keyword>
<feature type="coiled-coil region" evidence="1">
    <location>
        <begin position="341"/>
        <end position="398"/>
    </location>
</feature>
<dbReference type="EMBL" id="RHJS01000002">
    <property type="protein sequence ID" value="RRK30247.1"/>
    <property type="molecule type" value="Genomic_DNA"/>
</dbReference>
<organism evidence="3 4">
    <name type="scientific">Schaedlerella arabinosiphila</name>
    <dbReference type="NCBI Taxonomy" id="2044587"/>
    <lineage>
        <taxon>Bacteria</taxon>
        <taxon>Bacillati</taxon>
        <taxon>Bacillota</taxon>
        <taxon>Clostridia</taxon>
        <taxon>Lachnospirales</taxon>
        <taxon>Lachnospiraceae</taxon>
        <taxon>Schaedlerella</taxon>
    </lineage>
</organism>